<sequence length="60" mass="6115">MQAVFLVIGAVFLAIGIATSVGSDVTLWGTFIAVGTVFLTLGLALDDGDGSGDDTPDEQR</sequence>
<dbReference type="RefSeq" id="WP_256401374.1">
    <property type="nucleotide sequence ID" value="NZ_JANHJR010000003.1"/>
</dbReference>
<dbReference type="Proteomes" id="UP001597034">
    <property type="component" value="Unassembled WGS sequence"/>
</dbReference>
<keyword evidence="1" id="KW-1133">Transmembrane helix</keyword>
<evidence type="ECO:0000313" key="3">
    <source>
        <dbReference type="Proteomes" id="UP001597034"/>
    </source>
</evidence>
<name>A0ABD6DL65_9EURY</name>
<comment type="caution">
    <text evidence="2">The sequence shown here is derived from an EMBL/GenBank/DDBJ whole genome shotgun (WGS) entry which is preliminary data.</text>
</comment>
<dbReference type="EMBL" id="JBHUDO010000003">
    <property type="protein sequence ID" value="MFD1646540.1"/>
    <property type="molecule type" value="Genomic_DNA"/>
</dbReference>
<keyword evidence="3" id="KW-1185">Reference proteome</keyword>
<feature type="transmembrane region" description="Helical" evidence="1">
    <location>
        <begin position="28"/>
        <end position="45"/>
    </location>
</feature>
<evidence type="ECO:0000313" key="2">
    <source>
        <dbReference type="EMBL" id="MFD1646540.1"/>
    </source>
</evidence>
<protein>
    <submittedName>
        <fullName evidence="2">Uncharacterized protein</fullName>
    </submittedName>
</protein>
<keyword evidence="1" id="KW-0812">Transmembrane</keyword>
<dbReference type="AlphaFoldDB" id="A0ABD6DL65"/>
<gene>
    <name evidence="2" type="ORF">ACFSBL_12695</name>
</gene>
<organism evidence="2 3">
    <name type="scientific">Haloarchaeobius litoreus</name>
    <dbReference type="NCBI Taxonomy" id="755306"/>
    <lineage>
        <taxon>Archaea</taxon>
        <taxon>Methanobacteriati</taxon>
        <taxon>Methanobacteriota</taxon>
        <taxon>Stenosarchaea group</taxon>
        <taxon>Halobacteria</taxon>
        <taxon>Halobacteriales</taxon>
        <taxon>Halorubellaceae</taxon>
        <taxon>Haloarchaeobius</taxon>
    </lineage>
</organism>
<evidence type="ECO:0000256" key="1">
    <source>
        <dbReference type="SAM" id="Phobius"/>
    </source>
</evidence>
<keyword evidence="1" id="KW-0472">Membrane</keyword>
<reference evidence="2 3" key="1">
    <citation type="journal article" date="2019" name="Int. J. Syst. Evol. Microbiol.">
        <title>The Global Catalogue of Microorganisms (GCM) 10K type strain sequencing project: providing services to taxonomists for standard genome sequencing and annotation.</title>
        <authorList>
            <consortium name="The Broad Institute Genomics Platform"/>
            <consortium name="The Broad Institute Genome Sequencing Center for Infectious Disease"/>
            <person name="Wu L."/>
            <person name="Ma J."/>
        </authorList>
    </citation>
    <scope>NUCLEOTIDE SEQUENCE [LARGE SCALE GENOMIC DNA]</scope>
    <source>
        <strain evidence="2 3">CGMCC 1.10390</strain>
    </source>
</reference>
<accession>A0ABD6DL65</accession>
<proteinExistence type="predicted"/>